<feature type="repeat" description="PPR" evidence="2">
    <location>
        <begin position="1077"/>
        <end position="1111"/>
    </location>
</feature>
<dbReference type="PROSITE" id="PS51375">
    <property type="entry name" value="PPR"/>
    <property type="match status" value="10"/>
</dbReference>
<comment type="caution">
    <text evidence="4">The sequence shown here is derived from an EMBL/GenBank/DDBJ whole genome shotgun (WGS) entry which is preliminary data.</text>
</comment>
<gene>
    <name evidence="4" type="ORF">NC653_016640</name>
</gene>
<evidence type="ECO:0000313" key="4">
    <source>
        <dbReference type="EMBL" id="KAJ6993563.1"/>
    </source>
</evidence>
<keyword evidence="5" id="KW-1185">Reference proteome</keyword>
<organism evidence="4 5">
    <name type="scientific">Populus alba x Populus x berolinensis</name>
    <dbReference type="NCBI Taxonomy" id="444605"/>
    <lineage>
        <taxon>Eukaryota</taxon>
        <taxon>Viridiplantae</taxon>
        <taxon>Streptophyta</taxon>
        <taxon>Embryophyta</taxon>
        <taxon>Tracheophyta</taxon>
        <taxon>Spermatophyta</taxon>
        <taxon>Magnoliopsida</taxon>
        <taxon>eudicotyledons</taxon>
        <taxon>Gunneridae</taxon>
        <taxon>Pentapetalae</taxon>
        <taxon>rosids</taxon>
        <taxon>fabids</taxon>
        <taxon>Malpighiales</taxon>
        <taxon>Salicaceae</taxon>
        <taxon>Saliceae</taxon>
        <taxon>Populus</taxon>
    </lineage>
</organism>
<feature type="domain" description="Tubulin--tyrosine ligase-like protein 12 SET-like" evidence="3">
    <location>
        <begin position="417"/>
        <end position="520"/>
    </location>
</feature>
<feature type="repeat" description="PPR" evidence="2">
    <location>
        <begin position="1358"/>
        <end position="1392"/>
    </location>
</feature>
<dbReference type="InterPro" id="IPR027749">
    <property type="entry name" value="TTLL12"/>
</dbReference>
<dbReference type="InterPro" id="IPR057954">
    <property type="entry name" value="SET_TTL12"/>
</dbReference>
<dbReference type="SUPFAM" id="SSF52047">
    <property type="entry name" value="RNI-like"/>
    <property type="match status" value="1"/>
</dbReference>
<dbReference type="Gene3D" id="3.30.470.20">
    <property type="entry name" value="ATP-grasp fold, B domain"/>
    <property type="match status" value="1"/>
</dbReference>
<protein>
    <recommendedName>
        <fullName evidence="3">Tubulin--tyrosine ligase-like protein 12 SET-like domain-containing protein</fullName>
    </recommendedName>
</protein>
<feature type="repeat" description="PPR" evidence="2">
    <location>
        <begin position="1183"/>
        <end position="1217"/>
    </location>
</feature>
<dbReference type="PANTHER" id="PTHR46088:SF1">
    <property type="entry name" value="TUBULIN--TYROSINE LIGASE-LIKE PROTEIN 12"/>
    <property type="match status" value="1"/>
</dbReference>
<feature type="repeat" description="PPR" evidence="2">
    <location>
        <begin position="1323"/>
        <end position="1357"/>
    </location>
</feature>
<dbReference type="Gene3D" id="1.25.40.10">
    <property type="entry name" value="Tetratricopeptide repeat domain"/>
    <property type="match status" value="5"/>
</dbReference>
<dbReference type="Gene3D" id="3.80.10.10">
    <property type="entry name" value="Ribonuclease Inhibitor"/>
    <property type="match status" value="2"/>
</dbReference>
<dbReference type="InterPro" id="IPR004344">
    <property type="entry name" value="TTL/TTLL_fam"/>
</dbReference>
<feature type="repeat" description="PPR" evidence="2">
    <location>
        <begin position="1147"/>
        <end position="1182"/>
    </location>
</feature>
<dbReference type="EMBL" id="JAQIZT010000006">
    <property type="protein sequence ID" value="KAJ6993563.1"/>
    <property type="molecule type" value="Genomic_DNA"/>
</dbReference>
<feature type="repeat" description="PPR" evidence="2">
    <location>
        <begin position="1218"/>
        <end position="1252"/>
    </location>
</feature>
<evidence type="ECO:0000313" key="5">
    <source>
        <dbReference type="Proteomes" id="UP001164929"/>
    </source>
</evidence>
<dbReference type="Pfam" id="PF25556">
    <property type="entry name" value="SET_TTL"/>
    <property type="match status" value="1"/>
</dbReference>
<dbReference type="SUPFAM" id="SSF56059">
    <property type="entry name" value="Glutathione synthetase ATP-binding domain-like"/>
    <property type="match status" value="1"/>
</dbReference>
<evidence type="ECO:0000256" key="1">
    <source>
        <dbReference type="ARBA" id="ARBA00022737"/>
    </source>
</evidence>
<accession>A0AAD6QNB5</accession>
<reference evidence="4" key="1">
    <citation type="journal article" date="2023" name="Mol. Ecol. Resour.">
        <title>Chromosome-level genome assembly of a triploid poplar Populus alba 'Berolinensis'.</title>
        <authorList>
            <person name="Chen S."/>
            <person name="Yu Y."/>
            <person name="Wang X."/>
            <person name="Wang S."/>
            <person name="Zhang T."/>
            <person name="Zhou Y."/>
            <person name="He R."/>
            <person name="Meng N."/>
            <person name="Wang Y."/>
            <person name="Liu W."/>
            <person name="Liu Z."/>
            <person name="Liu J."/>
            <person name="Guo Q."/>
            <person name="Huang H."/>
            <person name="Sederoff R.R."/>
            <person name="Wang G."/>
            <person name="Qu G."/>
            <person name="Chen S."/>
        </authorList>
    </citation>
    <scope>NUCLEOTIDE SEQUENCE</scope>
    <source>
        <strain evidence="4">SC-2020</strain>
    </source>
</reference>
<dbReference type="InterPro" id="IPR011990">
    <property type="entry name" value="TPR-like_helical_dom_sf"/>
</dbReference>
<name>A0AAD6QNB5_9ROSI</name>
<dbReference type="PANTHER" id="PTHR46088">
    <property type="entry name" value="TUBULIN--TYROSINE LIGASE-LIKE PROTEIN 12"/>
    <property type="match status" value="1"/>
</dbReference>
<evidence type="ECO:0000259" key="3">
    <source>
        <dbReference type="Pfam" id="PF25556"/>
    </source>
</evidence>
<dbReference type="InterPro" id="IPR002885">
    <property type="entry name" value="PPR_rpt"/>
</dbReference>
<proteinExistence type="predicted"/>
<evidence type="ECO:0000256" key="2">
    <source>
        <dbReference type="PROSITE-ProRule" id="PRU00708"/>
    </source>
</evidence>
<dbReference type="InterPro" id="IPR032675">
    <property type="entry name" value="LRR_dom_sf"/>
</dbReference>
<dbReference type="GO" id="GO:0005737">
    <property type="term" value="C:cytoplasm"/>
    <property type="evidence" value="ECO:0007669"/>
    <property type="project" value="TreeGrafter"/>
</dbReference>
<feature type="repeat" description="PPR" evidence="2">
    <location>
        <begin position="1288"/>
        <end position="1322"/>
    </location>
</feature>
<dbReference type="FunFam" id="3.30.470.20:FF:000128">
    <property type="entry name" value="Tubulin--tyrosine ligase-like protein 12"/>
    <property type="match status" value="1"/>
</dbReference>
<keyword evidence="1" id="KW-0677">Repeat</keyword>
<dbReference type="NCBIfam" id="TIGR00756">
    <property type="entry name" value="PPR"/>
    <property type="match status" value="10"/>
</dbReference>
<dbReference type="Pfam" id="PF13041">
    <property type="entry name" value="PPR_2"/>
    <property type="match status" value="4"/>
</dbReference>
<feature type="repeat" description="PPR" evidence="2">
    <location>
        <begin position="1112"/>
        <end position="1146"/>
    </location>
</feature>
<feature type="repeat" description="PPR" evidence="2">
    <location>
        <begin position="1253"/>
        <end position="1287"/>
    </location>
</feature>
<dbReference type="Proteomes" id="UP001164929">
    <property type="component" value="Chromosome 6"/>
</dbReference>
<dbReference type="PROSITE" id="PS51221">
    <property type="entry name" value="TTL"/>
    <property type="match status" value="1"/>
</dbReference>
<dbReference type="Pfam" id="PF03133">
    <property type="entry name" value="TTL"/>
    <property type="match status" value="1"/>
</dbReference>
<sequence length="1447" mass="164348">MTRIQAYEDFVKVHGILLAASGLPRTLHRKLFDKLTSETFDGGAYFQVDPCQGGRQRRLLLTSAASMPKDSNVFLIDHAWTFRLSDAYKQVLLRVLDTQVHLVFLPTDVCLIEVSLLKLQEVPGLAQRMAALMCVDIDSNSDAEEIDGDGVSRDNYSKLNVTDIVENEIGYAKERGYDTVKWLELEELDIDDDMLLSLDLSSKFPDLLALSLYGNKLENVEIVVQEVTKLKNLKALWLNNNPVLENCDGCMADTIFKGCPGLEIYNSCFTSNFGEWALGFCGGVYEKDNPCPIHQDNHPLQSVTSLDLSNRSIHSLINKAFSPAEMPSLSHLNIRGNPLKQNSVSELFKVLKGFTSLQTLEVDLPGPLGESAIEILESVPNLSQLNGVNVSKILETGNHVIDAVLQPRLPEWTDEEPLADRVVNAMWLYLMTYRLADEEKIDETSVWYVMDELGSALRHSDEPNFRVAPFLFMPDGNLESAVSYSILWPIQNVQNGDECTRDFLFGIGEDKQRSARLTAYFHTPQYYFIQEYEKFHQKLQSKSTTPLPVESTSSRTLRRTDGCALRVYTDLPQVEGFLTRPEFIITTELKDADIIWTSMQVDDDVKRAAGITDQQYINQFPFEACLVMKHHLAETIQKAHGSPDWLHPTYNLESHLSQLIGNYYARKRDGMNNLWILKPWNMARTIDTTVTDNLSAIIRLMETGPKICQKYIERPALFQGKKFDLRYIVLVRSVKPLELFLADVFWVRLANNQYTLDKHSLFEYETHFTVMNYRGVLNHKNTPEFVKEFEQEHQVKWLDIHERVRNMIRSVFEAAATVHPEMHSPMSRAMYGVDVMLDSSFQPKLLEVTYCPDCTRACKYDTQAIGGGGELLKGSDFYNYVFGCLFLDETRHVCPFSGVGLHMTLFSLTGPFRVRASTIAIARFHGQTQGGSRFYPDRQVIQNPESWFVKVVSTLFVNSHSLDACLNYLCEKLTPLIAFEVIKRFNNPKVGFKFLEFSRLSLNVNHCYPTYNLLMRSLCQMGHHDLVNIVFDYMGSDGHLPDSKLLGFLVTWMAQASDFDMVKKLLAEVQGKEVRINSFVYNNLLSVLVKQNQVHEAIYLFKEYLVMQSPPDTWTFNILIRGLCRVGGVDRALEFFKDMESFGCLPDVVTYNTLINGLCKANEVQRGCELFKEIQSRSDCSPDIVTYTSIISGFCKSGKMKEASNLFEEMMRSGIQPNVITFNVLIDGFGKIGNIAEAEAMYRKMGYFDCSADVVTFTSLIDGYCRAGQVNHGLKFWNVMKTRNVSPTVYTYAVLINALCKENRLNEARDFLEQIKNSSIIPKPFMYNPVIDGFCKAGNVDEGNVILKEMEEKRCDPDKVTFTILIIGHCVKGRMFEAINIFNRMLATRCAPDNITVNSLISCLLKAGMPNEAYRIRKMALEDRNLGLSSFEKAIPLRTNTNIPVAV</sequence>
<dbReference type="Pfam" id="PF01535">
    <property type="entry name" value="PPR"/>
    <property type="match status" value="3"/>
</dbReference>
<feature type="repeat" description="PPR" evidence="2">
    <location>
        <begin position="1007"/>
        <end position="1041"/>
    </location>
</feature>